<evidence type="ECO:0000313" key="2">
    <source>
        <dbReference type="EMBL" id="CAH2075482.1"/>
    </source>
</evidence>
<feature type="non-terminal residue" evidence="2">
    <location>
        <position position="113"/>
    </location>
</feature>
<dbReference type="EMBL" id="OW152820">
    <property type="protein sequence ID" value="CAH2075482.1"/>
    <property type="molecule type" value="Genomic_DNA"/>
</dbReference>
<reference evidence="2" key="1">
    <citation type="submission" date="2022-03" db="EMBL/GenBank/DDBJ databases">
        <authorList>
            <person name="Martin H S."/>
        </authorList>
    </citation>
    <scope>NUCLEOTIDE SEQUENCE</scope>
</reference>
<name>A0ABN8J451_9NEOP</name>
<proteinExistence type="predicted"/>
<gene>
    <name evidence="2" type="ORF">IPOD504_LOCUS16833</name>
</gene>
<feature type="region of interest" description="Disordered" evidence="1">
    <location>
        <begin position="44"/>
        <end position="68"/>
    </location>
</feature>
<evidence type="ECO:0000313" key="3">
    <source>
        <dbReference type="Proteomes" id="UP000837857"/>
    </source>
</evidence>
<accession>A0ABN8J451</accession>
<dbReference type="Proteomes" id="UP000837857">
    <property type="component" value="Chromosome 8"/>
</dbReference>
<keyword evidence="3" id="KW-1185">Reference proteome</keyword>
<protein>
    <submittedName>
        <fullName evidence="2">Uncharacterized protein</fullName>
    </submittedName>
</protein>
<evidence type="ECO:0000256" key="1">
    <source>
        <dbReference type="SAM" id="MobiDB-lite"/>
    </source>
</evidence>
<sequence length="113" mass="12000">MKTSGAPAQGGGVVDRTPFVLPPALETSPSPFALRSAEPAALAAPERISRGKPVSEFARRRSPTTARDFDSALKAAPTGRARSASTRHILAAMTRPLLSTITITPYRRQSVFV</sequence>
<organism evidence="2 3">
    <name type="scientific">Iphiclides podalirius</name>
    <name type="common">scarce swallowtail</name>
    <dbReference type="NCBI Taxonomy" id="110791"/>
    <lineage>
        <taxon>Eukaryota</taxon>
        <taxon>Metazoa</taxon>
        <taxon>Ecdysozoa</taxon>
        <taxon>Arthropoda</taxon>
        <taxon>Hexapoda</taxon>
        <taxon>Insecta</taxon>
        <taxon>Pterygota</taxon>
        <taxon>Neoptera</taxon>
        <taxon>Endopterygota</taxon>
        <taxon>Lepidoptera</taxon>
        <taxon>Glossata</taxon>
        <taxon>Ditrysia</taxon>
        <taxon>Papilionoidea</taxon>
        <taxon>Papilionidae</taxon>
        <taxon>Papilioninae</taxon>
        <taxon>Iphiclides</taxon>
    </lineage>
</organism>
<feature type="region of interest" description="Disordered" evidence="1">
    <location>
        <begin position="1"/>
        <end position="21"/>
    </location>
</feature>